<protein>
    <submittedName>
        <fullName evidence="4">Uncharacterized protein</fullName>
    </submittedName>
</protein>
<dbReference type="EMBL" id="HBDY01000264">
    <property type="protein sequence ID" value="CAD8226863.1"/>
    <property type="molecule type" value="Transcribed_RNA"/>
</dbReference>
<feature type="transmembrane region" description="Helical" evidence="2">
    <location>
        <begin position="93"/>
        <end position="113"/>
    </location>
</feature>
<accession>A0A6U0DQK2</accession>
<reference evidence="4" key="1">
    <citation type="submission" date="2021-01" db="EMBL/GenBank/DDBJ databases">
        <authorList>
            <person name="Corre E."/>
            <person name="Pelletier E."/>
            <person name="Niang G."/>
            <person name="Scheremetjew M."/>
            <person name="Finn R."/>
            <person name="Kale V."/>
            <person name="Holt S."/>
            <person name="Cochrane G."/>
            <person name="Meng A."/>
            <person name="Brown T."/>
            <person name="Cohen L."/>
        </authorList>
    </citation>
    <scope>NUCLEOTIDE SEQUENCE</scope>
    <source>
        <strain evidence="4">RCC1614</strain>
    </source>
</reference>
<feature type="region of interest" description="Disordered" evidence="1">
    <location>
        <begin position="1"/>
        <end position="37"/>
    </location>
</feature>
<organism evidence="4">
    <name type="scientific">Micromonas pusilla</name>
    <name type="common">Picoplanktonic green alga</name>
    <name type="synonym">Chromulina pusilla</name>
    <dbReference type="NCBI Taxonomy" id="38833"/>
    <lineage>
        <taxon>Eukaryota</taxon>
        <taxon>Viridiplantae</taxon>
        <taxon>Chlorophyta</taxon>
        <taxon>Mamiellophyceae</taxon>
        <taxon>Mamiellales</taxon>
        <taxon>Mamiellaceae</taxon>
        <taxon>Micromonas</taxon>
    </lineage>
</organism>
<proteinExistence type="predicted"/>
<keyword evidence="2" id="KW-0812">Transmembrane</keyword>
<gene>
    <name evidence="3" type="ORF">MPUS1402_LOCUS186</name>
    <name evidence="4" type="ORF">MPUS1402_LOCUS187</name>
</gene>
<dbReference type="AlphaFoldDB" id="A0A6U0DQK2"/>
<evidence type="ECO:0000313" key="3">
    <source>
        <dbReference type="EMBL" id="CAD8226862.1"/>
    </source>
</evidence>
<keyword evidence="2" id="KW-0472">Membrane</keyword>
<sequence>MTTTSTLATAAATAPRASLSRRPSRAAAAMPRPRPRGVSAIARAKKVKIPAPDPDAPTPLSEEQLARLPEVMLEKDPWDGDVFEKLGDVVKNWGLFFVVVFAVGAGVVAANTYNDGAVGVDFQAYDEPGQAVSAAMKGAGVGNAGGAGEAPKVMANAPAPDAQGGF</sequence>
<feature type="compositionally biased region" description="Low complexity" evidence="1">
    <location>
        <begin position="1"/>
        <end position="31"/>
    </location>
</feature>
<name>A0A6U0DQK2_MICPS</name>
<evidence type="ECO:0000256" key="2">
    <source>
        <dbReference type="SAM" id="Phobius"/>
    </source>
</evidence>
<evidence type="ECO:0000256" key="1">
    <source>
        <dbReference type="SAM" id="MobiDB-lite"/>
    </source>
</evidence>
<dbReference type="EMBL" id="HBDY01000263">
    <property type="protein sequence ID" value="CAD8226862.1"/>
    <property type="molecule type" value="Transcribed_RNA"/>
</dbReference>
<keyword evidence="2" id="KW-1133">Transmembrane helix</keyword>
<evidence type="ECO:0000313" key="4">
    <source>
        <dbReference type="EMBL" id="CAD8226863.1"/>
    </source>
</evidence>